<dbReference type="EMBL" id="ADTU01005264">
    <property type="status" value="NOT_ANNOTATED_CDS"/>
    <property type="molecule type" value="Genomic_DNA"/>
</dbReference>
<feature type="chain" id="PRO_5007629840" evidence="1">
    <location>
        <begin position="17"/>
        <end position="172"/>
    </location>
</feature>
<dbReference type="EMBL" id="ADTU01005265">
    <property type="status" value="NOT_ANNOTATED_CDS"/>
    <property type="molecule type" value="Genomic_DNA"/>
</dbReference>
<evidence type="ECO:0000313" key="2">
    <source>
        <dbReference type="EnsemblMetazoa" id="XP_012063319.1"/>
    </source>
</evidence>
<keyword evidence="1" id="KW-0732">Signal</keyword>
<reference evidence="2" key="2">
    <citation type="submission" date="2016-04" db="UniProtKB">
        <authorList>
            <consortium name="EnsemblMetazoa"/>
        </authorList>
    </citation>
    <scope>IDENTIFICATION</scope>
</reference>
<sequence length="172" mass="18872">MMKLILLLAVIVSATTLDLPSNFKTCKKSDPNLLECLTDAIKDAVVSMAKGLKSFKILPIEPLAIDSIKIGSSEGSVSLKQEYRNVKIHGLTKNMEVYNYQYESELIPADNDDGTEKDEEIREKDLLVLLVCTFIRHNARAAVGIIGTPGAIAMLKGIANYRCASSRREACP</sequence>
<evidence type="ECO:0000256" key="1">
    <source>
        <dbReference type="SAM" id="SignalP"/>
    </source>
</evidence>
<dbReference type="KEGG" id="acep:105626636"/>
<evidence type="ECO:0000313" key="3">
    <source>
        <dbReference type="Proteomes" id="UP000005205"/>
    </source>
</evidence>
<dbReference type="STRING" id="12957.A0A158P0L1"/>
<dbReference type="PANTHER" id="PTHR11008">
    <property type="entry name" value="PROTEIN TAKEOUT-LIKE PROTEIN"/>
    <property type="match status" value="1"/>
</dbReference>
<protein>
    <submittedName>
        <fullName evidence="2">Uncharacterized protein</fullName>
    </submittedName>
</protein>
<dbReference type="InterPro" id="IPR010562">
    <property type="entry name" value="Haemolymph_juvenile_hormone-bd"/>
</dbReference>
<dbReference type="Pfam" id="PF06585">
    <property type="entry name" value="JHBP"/>
    <property type="match status" value="1"/>
</dbReference>
<dbReference type="InParanoid" id="A0A158P0L1"/>
<dbReference type="PANTHER" id="PTHR11008:SF32">
    <property type="entry name" value="CIRCADIAN CLOCK-CONTROLLED PROTEIN DAYWAKE-RELATED"/>
    <property type="match status" value="1"/>
</dbReference>
<dbReference type="Gene3D" id="3.15.10.30">
    <property type="entry name" value="Haemolymph juvenile hormone binding protein"/>
    <property type="match status" value="1"/>
</dbReference>
<feature type="signal peptide" evidence="1">
    <location>
        <begin position="1"/>
        <end position="16"/>
    </location>
</feature>
<organism evidence="2 3">
    <name type="scientific">Atta cephalotes</name>
    <name type="common">Leafcutter ant</name>
    <dbReference type="NCBI Taxonomy" id="12957"/>
    <lineage>
        <taxon>Eukaryota</taxon>
        <taxon>Metazoa</taxon>
        <taxon>Ecdysozoa</taxon>
        <taxon>Arthropoda</taxon>
        <taxon>Hexapoda</taxon>
        <taxon>Insecta</taxon>
        <taxon>Pterygota</taxon>
        <taxon>Neoptera</taxon>
        <taxon>Endopterygota</taxon>
        <taxon>Hymenoptera</taxon>
        <taxon>Apocrita</taxon>
        <taxon>Aculeata</taxon>
        <taxon>Formicoidea</taxon>
        <taxon>Formicidae</taxon>
        <taxon>Myrmicinae</taxon>
        <taxon>Atta</taxon>
    </lineage>
</organism>
<proteinExistence type="predicted"/>
<dbReference type="InterPro" id="IPR038606">
    <property type="entry name" value="To_sf"/>
</dbReference>
<dbReference type="GO" id="GO:0005615">
    <property type="term" value="C:extracellular space"/>
    <property type="evidence" value="ECO:0007669"/>
    <property type="project" value="TreeGrafter"/>
</dbReference>
<name>A0A158P0L1_ATTCE</name>
<dbReference type="EnsemblMetazoa" id="XM_012207929.1">
    <property type="protein sequence ID" value="XP_012063319.1"/>
    <property type="gene ID" value="LOC105626636"/>
</dbReference>
<dbReference type="AlphaFoldDB" id="A0A158P0L1"/>
<reference evidence="3" key="1">
    <citation type="journal article" date="2011" name="PLoS Genet.">
        <title>The genome sequence of the leaf-cutter ant Atta cephalotes reveals insights into its obligate symbiotic lifestyle.</title>
        <authorList>
            <person name="Suen G."/>
            <person name="Teiling C."/>
            <person name="Li L."/>
            <person name="Holt C."/>
            <person name="Abouheif E."/>
            <person name="Bornberg-Bauer E."/>
            <person name="Bouffard P."/>
            <person name="Caldera E.J."/>
            <person name="Cash E."/>
            <person name="Cavanaugh A."/>
            <person name="Denas O."/>
            <person name="Elhaik E."/>
            <person name="Fave M.J."/>
            <person name="Gadau J."/>
            <person name="Gibson J.D."/>
            <person name="Graur D."/>
            <person name="Grubbs K.J."/>
            <person name="Hagen D.E."/>
            <person name="Harkins T.T."/>
            <person name="Helmkampf M."/>
            <person name="Hu H."/>
            <person name="Johnson B.R."/>
            <person name="Kim J."/>
            <person name="Marsh S.E."/>
            <person name="Moeller J.A."/>
            <person name="Munoz-Torres M.C."/>
            <person name="Murphy M.C."/>
            <person name="Naughton M.C."/>
            <person name="Nigam S."/>
            <person name="Overson R."/>
            <person name="Rajakumar R."/>
            <person name="Reese J.T."/>
            <person name="Scott J.J."/>
            <person name="Smith C.R."/>
            <person name="Tao S."/>
            <person name="Tsutsui N.D."/>
            <person name="Viljakainen L."/>
            <person name="Wissler L."/>
            <person name="Yandell M.D."/>
            <person name="Zimmer F."/>
            <person name="Taylor J."/>
            <person name="Slater S.C."/>
            <person name="Clifton S.W."/>
            <person name="Warren W.C."/>
            <person name="Elsik C.G."/>
            <person name="Smith C.D."/>
            <person name="Weinstock G.M."/>
            <person name="Gerardo N.M."/>
            <person name="Currie C.R."/>
        </authorList>
    </citation>
    <scope>NUCLEOTIDE SEQUENCE [LARGE SCALE GENOMIC DNA]</scope>
</reference>
<dbReference type="Proteomes" id="UP000005205">
    <property type="component" value="Unassembled WGS sequence"/>
</dbReference>
<dbReference type="EMBL" id="ADTU01005263">
    <property type="status" value="NOT_ANNOTATED_CDS"/>
    <property type="molecule type" value="Genomic_DNA"/>
</dbReference>
<gene>
    <name evidence="2" type="primary">105626636</name>
</gene>
<keyword evidence="3" id="KW-1185">Reference proteome</keyword>
<dbReference type="OrthoDB" id="8190514at2759"/>
<accession>A0A158P0L1</accession>